<proteinExistence type="predicted"/>
<keyword evidence="2" id="KW-0456">Lyase</keyword>
<dbReference type="EC" id="6.3.2.5" evidence="2"/>
<dbReference type="AlphaFoldDB" id="A0A2N4Z0X5"/>
<dbReference type="Gene3D" id="3.40.50.10300">
    <property type="entry name" value="CoaB-like"/>
    <property type="match status" value="1"/>
</dbReference>
<dbReference type="GO" id="GO:0004632">
    <property type="term" value="F:phosphopantothenate--cysteine ligase activity"/>
    <property type="evidence" value="ECO:0007669"/>
    <property type="project" value="UniProtKB-EC"/>
</dbReference>
<protein>
    <submittedName>
        <fullName evidence="2">Bifunctional phosphopantothenoylcysteine decarboxylase/phosphopantothenate synthase</fullName>
        <ecNumber evidence="2">4.1.1.36</ecNumber>
        <ecNumber evidence="2">6.3.2.5</ecNumber>
    </submittedName>
</protein>
<gene>
    <name evidence="2" type="ORF">CWN47_14995</name>
</gene>
<dbReference type="SUPFAM" id="SSF102645">
    <property type="entry name" value="CoaB-like"/>
    <property type="match status" value="1"/>
</dbReference>
<evidence type="ECO:0000259" key="1">
    <source>
        <dbReference type="Pfam" id="PF04127"/>
    </source>
</evidence>
<dbReference type="GO" id="GO:0015937">
    <property type="term" value="P:coenzyme A biosynthetic process"/>
    <property type="evidence" value="ECO:0007669"/>
    <property type="project" value="UniProtKB-ARBA"/>
</dbReference>
<reference evidence="2 3" key="1">
    <citation type="submission" date="2017-11" db="EMBL/GenBank/DDBJ databases">
        <authorList>
            <person name="Han C.G."/>
        </authorList>
    </citation>
    <scope>NUCLEOTIDE SEQUENCE [LARGE SCALE GENOMIC DNA]</scope>
    <source>
        <strain evidence="2 3">A8</strain>
    </source>
</reference>
<dbReference type="EMBL" id="PIDP01000481">
    <property type="protein sequence ID" value="PLM94259.1"/>
    <property type="molecule type" value="Genomic_DNA"/>
</dbReference>
<feature type="non-terminal residue" evidence="2">
    <location>
        <position position="1"/>
    </location>
</feature>
<dbReference type="GO" id="GO:0004633">
    <property type="term" value="F:phosphopantothenoylcysteine decarboxylase activity"/>
    <property type="evidence" value="ECO:0007669"/>
    <property type="project" value="UniProtKB-EC"/>
</dbReference>
<accession>A0A2N4Z0X5</accession>
<dbReference type="Pfam" id="PF04127">
    <property type="entry name" value="DFP"/>
    <property type="match status" value="1"/>
</dbReference>
<dbReference type="InterPro" id="IPR007085">
    <property type="entry name" value="DNA/pantothenate-metab_flavo_C"/>
</dbReference>
<evidence type="ECO:0000313" key="2">
    <source>
        <dbReference type="EMBL" id="PLM94259.1"/>
    </source>
</evidence>
<evidence type="ECO:0000313" key="3">
    <source>
        <dbReference type="Proteomes" id="UP000234412"/>
    </source>
</evidence>
<dbReference type="InterPro" id="IPR035929">
    <property type="entry name" value="CoaB-like_sf"/>
</dbReference>
<keyword evidence="2" id="KW-0436">Ligase</keyword>
<feature type="domain" description="DNA/pantothenate metabolism flavoprotein C-terminal" evidence="1">
    <location>
        <begin position="2"/>
        <end position="64"/>
    </location>
</feature>
<comment type="caution">
    <text evidence="2">The sequence shown here is derived from an EMBL/GenBank/DDBJ whole genome shotgun (WGS) entry which is preliminary data.</text>
</comment>
<reference evidence="2 3" key="2">
    <citation type="submission" date="2018-01" db="EMBL/GenBank/DDBJ databases">
        <title>Genomic study of Klebsiella pneumoniae.</title>
        <authorList>
            <person name="Yang Y."/>
            <person name="Bicalho R."/>
        </authorList>
    </citation>
    <scope>NUCLEOTIDE SEQUENCE [LARGE SCALE GENOMIC DNA]</scope>
    <source>
        <strain evidence="2 3">A8</strain>
    </source>
</reference>
<dbReference type="EC" id="4.1.1.36" evidence="2"/>
<name>A0A2N4Z0X5_KLEVA</name>
<sequence>EEYARQKRARKNLDLICANDVSQPDQGFNSDNNALHLFWQDGEKRLPLERKELLGQLLLDEIVTRYDEKNRR</sequence>
<dbReference type="Proteomes" id="UP000234412">
    <property type="component" value="Unassembled WGS sequence"/>
</dbReference>
<organism evidence="2 3">
    <name type="scientific">Klebsiella variicola</name>
    <dbReference type="NCBI Taxonomy" id="244366"/>
    <lineage>
        <taxon>Bacteria</taxon>
        <taxon>Pseudomonadati</taxon>
        <taxon>Pseudomonadota</taxon>
        <taxon>Gammaproteobacteria</taxon>
        <taxon>Enterobacterales</taxon>
        <taxon>Enterobacteriaceae</taxon>
        <taxon>Klebsiella/Raoultella group</taxon>
        <taxon>Klebsiella</taxon>
        <taxon>Klebsiella pneumoniae complex</taxon>
    </lineage>
</organism>